<dbReference type="InterPro" id="IPR003409">
    <property type="entry name" value="MORN"/>
</dbReference>
<protein>
    <recommendedName>
        <fullName evidence="4">MORN repeat protein</fullName>
    </recommendedName>
</protein>
<sequence length="107" mass="12691">MFEITMKSGSKYYGEVNDKNEREGYGRYEVVNAGTYDGYWKRGFKHGQGKFWNKNNQLQYEGEWECGEPHGYGRAYNQWGELKYEGEFVKGKARGTGKYWSDYKHVR</sequence>
<dbReference type="Pfam" id="PF02493">
    <property type="entry name" value="MORN"/>
    <property type="match status" value="3"/>
</dbReference>
<proteinExistence type="predicted"/>
<keyword evidence="3" id="KW-1185">Reference proteome</keyword>
<dbReference type="SUPFAM" id="SSF82185">
    <property type="entry name" value="Histone H3 K4-specific methyltransferase SET7/9 N-terminal domain"/>
    <property type="match status" value="1"/>
</dbReference>
<dbReference type="Gene3D" id="2.20.110.10">
    <property type="entry name" value="Histone H3 K4-specific methyltransferase SET7/9 N-terminal domain"/>
    <property type="match status" value="1"/>
</dbReference>
<dbReference type="SMART" id="SM00698">
    <property type="entry name" value="MORN"/>
    <property type="match status" value="4"/>
</dbReference>
<dbReference type="EMBL" id="RRYP01015709">
    <property type="protein sequence ID" value="TNV75387.1"/>
    <property type="molecule type" value="Genomic_DNA"/>
</dbReference>
<dbReference type="Proteomes" id="UP000785679">
    <property type="component" value="Unassembled WGS sequence"/>
</dbReference>
<gene>
    <name evidence="2" type="ORF">FGO68_gene4805</name>
</gene>
<dbReference type="AlphaFoldDB" id="A0A8J8NHW4"/>
<reference evidence="2" key="1">
    <citation type="submission" date="2019-06" db="EMBL/GenBank/DDBJ databases">
        <authorList>
            <person name="Zheng W."/>
        </authorList>
    </citation>
    <scope>NUCLEOTIDE SEQUENCE</scope>
    <source>
        <strain evidence="2">QDHG01</strain>
    </source>
</reference>
<organism evidence="2 3">
    <name type="scientific">Halteria grandinella</name>
    <dbReference type="NCBI Taxonomy" id="5974"/>
    <lineage>
        <taxon>Eukaryota</taxon>
        <taxon>Sar</taxon>
        <taxon>Alveolata</taxon>
        <taxon>Ciliophora</taxon>
        <taxon>Intramacronucleata</taxon>
        <taxon>Spirotrichea</taxon>
        <taxon>Stichotrichia</taxon>
        <taxon>Sporadotrichida</taxon>
        <taxon>Halteriidae</taxon>
        <taxon>Halteria</taxon>
    </lineage>
</organism>
<dbReference type="PANTHER" id="PTHR23084">
    <property type="entry name" value="PHOSPHATIDYLINOSITOL-4-PHOSPHATE 5-KINASE RELATED"/>
    <property type="match status" value="1"/>
</dbReference>
<evidence type="ECO:0000313" key="3">
    <source>
        <dbReference type="Proteomes" id="UP000785679"/>
    </source>
</evidence>
<name>A0A8J8NHW4_HALGN</name>
<comment type="caution">
    <text evidence="2">The sequence shown here is derived from an EMBL/GenBank/DDBJ whole genome shotgun (WGS) entry which is preliminary data.</text>
</comment>
<evidence type="ECO:0000256" key="1">
    <source>
        <dbReference type="ARBA" id="ARBA00022737"/>
    </source>
</evidence>
<keyword evidence="1" id="KW-0677">Repeat</keyword>
<accession>A0A8J8NHW4</accession>
<dbReference type="PANTHER" id="PTHR23084:SF263">
    <property type="entry name" value="MORN REPEAT-CONTAINING PROTEIN 1"/>
    <property type="match status" value="1"/>
</dbReference>
<evidence type="ECO:0008006" key="4">
    <source>
        <dbReference type="Google" id="ProtNLM"/>
    </source>
</evidence>
<dbReference type="OrthoDB" id="48314at2759"/>
<evidence type="ECO:0000313" key="2">
    <source>
        <dbReference type="EMBL" id="TNV75387.1"/>
    </source>
</evidence>